<accession>A0ACB7VPE5</accession>
<gene>
    <name evidence="1" type="ORF">IHE45_07G002600</name>
</gene>
<dbReference type="EMBL" id="CM037017">
    <property type="protein sequence ID" value="KAH7676240.1"/>
    <property type="molecule type" value="Genomic_DNA"/>
</dbReference>
<sequence>MPNLPLPCLLYILLLFLFPLFFPPTSTTLSISLFISTIYLIHPFMGRDQVPIIANEEDENETCCTPKRDENRIPHALAPPPPPRKQRKDHSPATTAAAKHFFQSPDVEAFFQSPAYKTHNY</sequence>
<evidence type="ECO:0000313" key="2">
    <source>
        <dbReference type="Proteomes" id="UP000827976"/>
    </source>
</evidence>
<keyword evidence="2" id="KW-1185">Reference proteome</keyword>
<reference evidence="2" key="1">
    <citation type="journal article" date="2022" name="Nat. Commun.">
        <title>Chromosome evolution and the genetic basis of agronomically important traits in greater yam.</title>
        <authorList>
            <person name="Bredeson J.V."/>
            <person name="Lyons J.B."/>
            <person name="Oniyinde I.O."/>
            <person name="Okereke N.R."/>
            <person name="Kolade O."/>
            <person name="Nnabue I."/>
            <person name="Nwadili C.O."/>
            <person name="Hribova E."/>
            <person name="Parker M."/>
            <person name="Nwogha J."/>
            <person name="Shu S."/>
            <person name="Carlson J."/>
            <person name="Kariba R."/>
            <person name="Muthemba S."/>
            <person name="Knop K."/>
            <person name="Barton G.J."/>
            <person name="Sherwood A.V."/>
            <person name="Lopez-Montes A."/>
            <person name="Asiedu R."/>
            <person name="Jamnadass R."/>
            <person name="Muchugi A."/>
            <person name="Goodstein D."/>
            <person name="Egesi C.N."/>
            <person name="Featherston J."/>
            <person name="Asfaw A."/>
            <person name="Simpson G.G."/>
            <person name="Dolezel J."/>
            <person name="Hendre P.S."/>
            <person name="Van Deynze A."/>
            <person name="Kumar P.L."/>
            <person name="Obidiegwu J.E."/>
            <person name="Bhattacharjee R."/>
            <person name="Rokhsar D.S."/>
        </authorList>
    </citation>
    <scope>NUCLEOTIDE SEQUENCE [LARGE SCALE GENOMIC DNA]</scope>
    <source>
        <strain evidence="2">cv. TDa95/00328</strain>
    </source>
</reference>
<organism evidence="1 2">
    <name type="scientific">Dioscorea alata</name>
    <name type="common">Purple yam</name>
    <dbReference type="NCBI Taxonomy" id="55571"/>
    <lineage>
        <taxon>Eukaryota</taxon>
        <taxon>Viridiplantae</taxon>
        <taxon>Streptophyta</taxon>
        <taxon>Embryophyta</taxon>
        <taxon>Tracheophyta</taxon>
        <taxon>Spermatophyta</taxon>
        <taxon>Magnoliopsida</taxon>
        <taxon>Liliopsida</taxon>
        <taxon>Dioscoreales</taxon>
        <taxon>Dioscoreaceae</taxon>
        <taxon>Dioscorea</taxon>
    </lineage>
</organism>
<comment type="caution">
    <text evidence="1">The sequence shown here is derived from an EMBL/GenBank/DDBJ whole genome shotgun (WGS) entry which is preliminary data.</text>
</comment>
<evidence type="ECO:0000313" key="1">
    <source>
        <dbReference type="EMBL" id="KAH7676240.1"/>
    </source>
</evidence>
<proteinExistence type="predicted"/>
<name>A0ACB7VPE5_DIOAL</name>
<dbReference type="Proteomes" id="UP000827976">
    <property type="component" value="Chromosome 7"/>
</dbReference>
<protein>
    <submittedName>
        <fullName evidence="1">Uncharacterized protein</fullName>
    </submittedName>
</protein>